<dbReference type="EMBL" id="AXCR01000014">
    <property type="protein sequence ID" value="KJR79812.1"/>
    <property type="molecule type" value="Genomic_DNA"/>
</dbReference>
<evidence type="ECO:0000313" key="4">
    <source>
        <dbReference type="EMBL" id="KJR79812.1"/>
    </source>
</evidence>
<proteinExistence type="inferred from homology"/>
<dbReference type="GO" id="GO:0016491">
    <property type="term" value="F:oxidoreductase activity"/>
    <property type="evidence" value="ECO:0007669"/>
    <property type="project" value="UniProtKB-KW"/>
</dbReference>
<dbReference type="OrthoDB" id="2898618at2759"/>
<dbReference type="PANTHER" id="PTHR43618:SF4">
    <property type="entry name" value="SHORT CHAIN DEHYDROGENASE_REDUCTASE FAMILY (AFU_ORTHOLOGUE AFUA_7G04540)"/>
    <property type="match status" value="1"/>
</dbReference>
<reference evidence="4 5" key="1">
    <citation type="journal article" date="2014" name="BMC Genomics">
        <title>Comparative genomics of the major fungal agents of human and animal Sporotrichosis: Sporothrix schenckii and Sporothrix brasiliensis.</title>
        <authorList>
            <person name="Teixeira M.M."/>
            <person name="de Almeida L.G."/>
            <person name="Kubitschek-Barreira P."/>
            <person name="Alves F.L."/>
            <person name="Kioshima E.S."/>
            <person name="Abadio A.K."/>
            <person name="Fernandes L."/>
            <person name="Derengowski L.S."/>
            <person name="Ferreira K.S."/>
            <person name="Souza R.C."/>
            <person name="Ruiz J.C."/>
            <person name="de Andrade N.C."/>
            <person name="Paes H.C."/>
            <person name="Nicola A.M."/>
            <person name="Albuquerque P."/>
            <person name="Gerber A.L."/>
            <person name="Martins V.P."/>
            <person name="Peconick L.D."/>
            <person name="Neto A.V."/>
            <person name="Chaucanez C.B."/>
            <person name="Silva P.A."/>
            <person name="Cunha O.L."/>
            <person name="de Oliveira F.F."/>
            <person name="dos Santos T.C."/>
            <person name="Barros A.L."/>
            <person name="Soares M.A."/>
            <person name="de Oliveira L.M."/>
            <person name="Marini M.M."/>
            <person name="Villalobos-Duno H."/>
            <person name="Cunha M.M."/>
            <person name="de Hoog S."/>
            <person name="da Silveira J.F."/>
            <person name="Henrissat B."/>
            <person name="Nino-Vega G.A."/>
            <person name="Cisalpino P.S."/>
            <person name="Mora-Montes H.M."/>
            <person name="Almeida S.R."/>
            <person name="Stajich J.E."/>
            <person name="Lopes-Bezerra L.M."/>
            <person name="Vasconcelos A.T."/>
            <person name="Felipe M.S."/>
        </authorList>
    </citation>
    <scope>NUCLEOTIDE SEQUENCE [LARGE SCALE GENOMIC DNA]</scope>
    <source>
        <strain evidence="4 5">1099-18</strain>
    </source>
</reference>
<dbReference type="GeneID" id="27662321"/>
<accession>A0A0F2LQK7</accession>
<sequence>MHNVTNVDLTGYAASTAATDHPAWLLAAKFSRIYGRVNGINPGFVRSKKNPFGADGNMFSSQFDKMSAKRAGEEDVIAGDVLYLASWAGSYIDGINLCIDGGRIS</sequence>
<keyword evidence="2" id="KW-0521">NADP</keyword>
<dbReference type="AlphaFoldDB" id="A0A0F2LQK7"/>
<evidence type="ECO:0000256" key="2">
    <source>
        <dbReference type="ARBA" id="ARBA00022857"/>
    </source>
</evidence>
<dbReference type="PANTHER" id="PTHR43618">
    <property type="entry name" value="7-ALPHA-HYDROXYSTEROID DEHYDROGENASE"/>
    <property type="match status" value="1"/>
</dbReference>
<keyword evidence="3" id="KW-0560">Oxidoreductase</keyword>
<dbReference type="InterPro" id="IPR052178">
    <property type="entry name" value="Sec_Metab_Biosynth_SDR"/>
</dbReference>
<evidence type="ECO:0008006" key="6">
    <source>
        <dbReference type="Google" id="ProtNLM"/>
    </source>
</evidence>
<reference evidence="4 5" key="2">
    <citation type="journal article" date="2015" name="Eukaryot. Cell">
        <title>Asexual propagation of a virulent clone complex in a human and feline outbreak of sporotrichosis.</title>
        <authorList>
            <person name="Teixeira Mde M."/>
            <person name="Rodrigues A.M."/>
            <person name="Tsui C.K."/>
            <person name="de Almeida L.G."/>
            <person name="Van Diepeningen A.D."/>
            <person name="van den Ende B.G."/>
            <person name="Fernandes G.F."/>
            <person name="Kano R."/>
            <person name="Hamelin R.C."/>
            <person name="Lopes-Bezerra L.M."/>
            <person name="Vasconcelos A.T."/>
            <person name="de Hoog S."/>
            <person name="de Camargo Z.P."/>
            <person name="Felipe M.S."/>
        </authorList>
    </citation>
    <scope>NUCLEOTIDE SEQUENCE [LARGE SCALE GENOMIC DNA]</scope>
    <source>
        <strain evidence="4 5">1099-18</strain>
    </source>
</reference>
<dbReference type="InterPro" id="IPR036291">
    <property type="entry name" value="NAD(P)-bd_dom_sf"/>
</dbReference>
<gene>
    <name evidence="4" type="ORF">SPSK_00064</name>
</gene>
<protein>
    <recommendedName>
        <fullName evidence="6">SDR family oxidoreductase</fullName>
    </recommendedName>
</protein>
<name>A0A0F2LQK7_SPOSC</name>
<dbReference type="Gene3D" id="3.40.50.720">
    <property type="entry name" value="NAD(P)-binding Rossmann-like Domain"/>
    <property type="match status" value="1"/>
</dbReference>
<dbReference type="KEGG" id="ssck:SPSK_00064"/>
<evidence type="ECO:0000313" key="5">
    <source>
        <dbReference type="Proteomes" id="UP000033710"/>
    </source>
</evidence>
<comment type="caution">
    <text evidence="4">The sequence shown here is derived from an EMBL/GenBank/DDBJ whole genome shotgun (WGS) entry which is preliminary data.</text>
</comment>
<dbReference type="InterPro" id="IPR002347">
    <property type="entry name" value="SDR_fam"/>
</dbReference>
<dbReference type="VEuPathDB" id="FungiDB:SPSK_00064"/>
<dbReference type="Pfam" id="PF13561">
    <property type="entry name" value="adh_short_C2"/>
    <property type="match status" value="1"/>
</dbReference>
<evidence type="ECO:0000256" key="3">
    <source>
        <dbReference type="ARBA" id="ARBA00023002"/>
    </source>
</evidence>
<organism evidence="4 5">
    <name type="scientific">Sporothrix schenckii 1099-18</name>
    <dbReference type="NCBI Taxonomy" id="1397361"/>
    <lineage>
        <taxon>Eukaryota</taxon>
        <taxon>Fungi</taxon>
        <taxon>Dikarya</taxon>
        <taxon>Ascomycota</taxon>
        <taxon>Pezizomycotina</taxon>
        <taxon>Sordariomycetes</taxon>
        <taxon>Sordariomycetidae</taxon>
        <taxon>Ophiostomatales</taxon>
        <taxon>Ophiostomataceae</taxon>
        <taxon>Sporothrix</taxon>
    </lineage>
</organism>
<evidence type="ECO:0000256" key="1">
    <source>
        <dbReference type="ARBA" id="ARBA00006484"/>
    </source>
</evidence>
<dbReference type="RefSeq" id="XP_016582488.1">
    <property type="nucleotide sequence ID" value="XM_016727044.1"/>
</dbReference>
<comment type="similarity">
    <text evidence="1">Belongs to the short-chain dehydrogenases/reductases (SDR) family.</text>
</comment>
<dbReference type="Proteomes" id="UP000033710">
    <property type="component" value="Unassembled WGS sequence"/>
</dbReference>
<dbReference type="SUPFAM" id="SSF51735">
    <property type="entry name" value="NAD(P)-binding Rossmann-fold domains"/>
    <property type="match status" value="1"/>
</dbReference>